<reference evidence="8" key="1">
    <citation type="submission" date="2022-08" db="EMBL/GenBank/DDBJ databases">
        <authorList>
            <consortium name="DOE Joint Genome Institute"/>
            <person name="Min B."/>
            <person name="Riley R."/>
            <person name="Sierra-Patev S."/>
            <person name="Naranjo-Ortiz M."/>
            <person name="Looney B."/>
            <person name="Konkel Z."/>
            <person name="Slot J.C."/>
            <person name="Sakamoto Y."/>
            <person name="Steenwyk J.L."/>
            <person name="Rokas A."/>
            <person name="Carro J."/>
            <person name="Camarero S."/>
            <person name="Ferreira P."/>
            <person name="Molpeceres G."/>
            <person name="Ruiz-Duenas F.J."/>
            <person name="Serrano A."/>
            <person name="Henrissat B."/>
            <person name="Drula E."/>
            <person name="Hughes K.W."/>
            <person name="Mata J.L."/>
            <person name="Ishikawa N.K."/>
            <person name="Vargas-Isla R."/>
            <person name="Ushijima S."/>
            <person name="Smith C.A."/>
            <person name="Ahrendt S."/>
            <person name="Andreopoulos W."/>
            <person name="He G."/>
            <person name="Labutti K."/>
            <person name="Lipzen A."/>
            <person name="Ng V."/>
            <person name="Sandor L."/>
            <person name="Barry K."/>
            <person name="Martinez A.T."/>
            <person name="Xiao Y."/>
            <person name="Gibbons J.G."/>
            <person name="Terashima K."/>
            <person name="Hibbett D.S."/>
            <person name="Grigoriev I.V."/>
        </authorList>
    </citation>
    <scope>NUCLEOTIDE SEQUENCE</scope>
    <source>
        <strain evidence="8">TFB9207</strain>
    </source>
</reference>
<feature type="transmembrane region" description="Helical" evidence="6">
    <location>
        <begin position="215"/>
        <end position="240"/>
    </location>
</feature>
<dbReference type="GO" id="GO:0016020">
    <property type="term" value="C:membrane"/>
    <property type="evidence" value="ECO:0007669"/>
    <property type="project" value="UniProtKB-SubCell"/>
</dbReference>
<keyword evidence="3 6" id="KW-1133">Transmembrane helix</keyword>
<keyword evidence="4 6" id="KW-0472">Membrane</keyword>
<comment type="caution">
    <text evidence="8">The sequence shown here is derived from an EMBL/GenBank/DDBJ whole genome shotgun (WGS) entry which is preliminary data.</text>
</comment>
<dbReference type="AlphaFoldDB" id="A0AA38UHY9"/>
<keyword evidence="9" id="KW-1185">Reference proteome</keyword>
<protein>
    <recommendedName>
        <fullName evidence="10">Mid2 domain-containing protein</fullName>
    </recommendedName>
</protein>
<comment type="subcellular location">
    <subcellularLocation>
        <location evidence="1">Membrane</location>
        <topology evidence="1">Single-pass membrane protein</topology>
    </subcellularLocation>
</comment>
<dbReference type="EMBL" id="MU806005">
    <property type="protein sequence ID" value="KAJ3842457.1"/>
    <property type="molecule type" value="Genomic_DNA"/>
</dbReference>
<evidence type="ECO:0000256" key="6">
    <source>
        <dbReference type="SAM" id="Phobius"/>
    </source>
</evidence>
<evidence type="ECO:0000313" key="8">
    <source>
        <dbReference type="EMBL" id="KAJ3842457.1"/>
    </source>
</evidence>
<evidence type="ECO:0008006" key="10">
    <source>
        <dbReference type="Google" id="ProtNLM"/>
    </source>
</evidence>
<evidence type="ECO:0000256" key="7">
    <source>
        <dbReference type="SAM" id="SignalP"/>
    </source>
</evidence>
<evidence type="ECO:0000256" key="4">
    <source>
        <dbReference type="ARBA" id="ARBA00023136"/>
    </source>
</evidence>
<dbReference type="PANTHER" id="PTHR15549">
    <property type="entry name" value="PAIRED IMMUNOGLOBULIN-LIKE TYPE 2 RECEPTOR"/>
    <property type="match status" value="1"/>
</dbReference>
<accession>A0AA38UHY9</accession>
<evidence type="ECO:0000256" key="3">
    <source>
        <dbReference type="ARBA" id="ARBA00022989"/>
    </source>
</evidence>
<evidence type="ECO:0000256" key="2">
    <source>
        <dbReference type="ARBA" id="ARBA00022692"/>
    </source>
</evidence>
<sequence>MFILAWLLVYLIFLVQAVMSLDINVINGSANPATVSESVRATWILQDSDSSLLDEFTMVLVNDNSRGVFTEWSTVVKPNGKSTGIIKPVPTATGTHRIALALPSGMSGTSSGHFEVDLEDDSSPFDDNSYTDSDSAHSKTSQSSTSSLSSSSLTTSTSSITSSSSSTQSKYSTITASTSDAESSSSTMSTTTEASSSTLPTSSASQRSSQSSDNVVAIVLSAVFGTILIMLLLAALLLFIRRRRRHSKIPSPLTNQANRWNHSERFHWDSAQRVSGASRYDNSNLFETSKTVPMSVWDAPESWDTPSLAPSDSVSRLLSLKRVRDLRQESVLGTRMRSRLAMGDRMDELIPSEIGHDSDVGPAVVDETKWVHAGGAGIQAA</sequence>
<evidence type="ECO:0000256" key="1">
    <source>
        <dbReference type="ARBA" id="ARBA00004167"/>
    </source>
</evidence>
<organism evidence="8 9">
    <name type="scientific">Lentinula raphanica</name>
    <dbReference type="NCBI Taxonomy" id="153919"/>
    <lineage>
        <taxon>Eukaryota</taxon>
        <taxon>Fungi</taxon>
        <taxon>Dikarya</taxon>
        <taxon>Basidiomycota</taxon>
        <taxon>Agaricomycotina</taxon>
        <taxon>Agaricomycetes</taxon>
        <taxon>Agaricomycetidae</taxon>
        <taxon>Agaricales</taxon>
        <taxon>Marasmiineae</taxon>
        <taxon>Omphalotaceae</taxon>
        <taxon>Lentinula</taxon>
    </lineage>
</organism>
<gene>
    <name evidence="8" type="ORF">F5878DRAFT_607704</name>
</gene>
<feature type="region of interest" description="Disordered" evidence="5">
    <location>
        <begin position="107"/>
        <end position="210"/>
    </location>
</feature>
<dbReference type="InterPro" id="IPR051694">
    <property type="entry name" value="Immunoregulatory_rcpt-like"/>
</dbReference>
<feature type="compositionally biased region" description="Low complexity" evidence="5">
    <location>
        <begin position="138"/>
        <end position="210"/>
    </location>
</feature>
<keyword evidence="7" id="KW-0732">Signal</keyword>
<dbReference type="GO" id="GO:0071944">
    <property type="term" value="C:cell periphery"/>
    <property type="evidence" value="ECO:0007669"/>
    <property type="project" value="UniProtKB-ARBA"/>
</dbReference>
<feature type="signal peptide" evidence="7">
    <location>
        <begin position="1"/>
        <end position="20"/>
    </location>
</feature>
<dbReference type="Proteomes" id="UP001163846">
    <property type="component" value="Unassembled WGS sequence"/>
</dbReference>
<feature type="chain" id="PRO_5041368838" description="Mid2 domain-containing protein" evidence="7">
    <location>
        <begin position="21"/>
        <end position="381"/>
    </location>
</feature>
<dbReference type="PANTHER" id="PTHR15549:SF26">
    <property type="entry name" value="AXIAL BUDDING PATTERN PROTEIN 2-RELATED"/>
    <property type="match status" value="1"/>
</dbReference>
<name>A0AA38UHY9_9AGAR</name>
<evidence type="ECO:0000256" key="5">
    <source>
        <dbReference type="SAM" id="MobiDB-lite"/>
    </source>
</evidence>
<evidence type="ECO:0000313" key="9">
    <source>
        <dbReference type="Proteomes" id="UP001163846"/>
    </source>
</evidence>
<keyword evidence="2 6" id="KW-0812">Transmembrane</keyword>
<proteinExistence type="predicted"/>